<organism evidence="1 2">
    <name type="scientific">Candidatus Nitrosocosmicus arcticus</name>
    <dbReference type="NCBI Taxonomy" id="2035267"/>
    <lineage>
        <taxon>Archaea</taxon>
        <taxon>Nitrososphaerota</taxon>
        <taxon>Nitrososphaeria</taxon>
        <taxon>Nitrososphaerales</taxon>
        <taxon>Nitrososphaeraceae</taxon>
        <taxon>Candidatus Nitrosocosmicus</taxon>
    </lineage>
</organism>
<gene>
    <name evidence="1" type="ORF">NARC_170023</name>
</gene>
<accession>A0A557SRQ0</accession>
<reference evidence="1 2" key="1">
    <citation type="journal article" date="2019" name="Front. Microbiol.">
        <title>Ammonia Oxidation by the Arctic Terrestrial Thaumarchaeote Candidatus Nitrosocosmicus arcticus Is Stimulated by Increasing Temperatures.</title>
        <authorList>
            <person name="Alves R.J.E."/>
            <person name="Kerou M."/>
            <person name="Zappe A."/>
            <person name="Bittner R."/>
            <person name="Abby S.S."/>
            <person name="Schmidt H.A."/>
            <person name="Pfeifer K."/>
            <person name="Schleper C."/>
        </authorList>
    </citation>
    <scope>NUCLEOTIDE SEQUENCE [LARGE SCALE GENOMIC DNA]</scope>
    <source>
        <strain evidence="1 2">Kfb</strain>
    </source>
</reference>
<comment type="caution">
    <text evidence="1">The sequence shown here is derived from an EMBL/GenBank/DDBJ whole genome shotgun (WGS) entry which is preliminary data.</text>
</comment>
<proteinExistence type="predicted"/>
<dbReference type="AlphaFoldDB" id="A0A557SRQ0"/>
<name>A0A557SRQ0_9ARCH</name>
<keyword evidence="2" id="KW-1185">Reference proteome</keyword>
<evidence type="ECO:0000313" key="1">
    <source>
        <dbReference type="EMBL" id="TVP39283.1"/>
    </source>
</evidence>
<protein>
    <submittedName>
        <fullName evidence="1">Uncharacterized protein</fullName>
    </submittedName>
</protein>
<dbReference type="Proteomes" id="UP000315289">
    <property type="component" value="Unassembled WGS sequence"/>
</dbReference>
<evidence type="ECO:0000313" key="2">
    <source>
        <dbReference type="Proteomes" id="UP000315289"/>
    </source>
</evidence>
<dbReference type="EMBL" id="VOAH01000017">
    <property type="protein sequence ID" value="TVP39283.1"/>
    <property type="molecule type" value="Genomic_DNA"/>
</dbReference>
<sequence>MGVIFILNGTQVLLESYTKISSKKRKKFEEQMKYEIPINFGSIFIWL</sequence>